<feature type="region of interest" description="Disordered" evidence="12">
    <location>
        <begin position="718"/>
        <end position="739"/>
    </location>
</feature>
<dbReference type="InterPro" id="IPR000212">
    <property type="entry name" value="DNA_helicase_UvrD/REP"/>
</dbReference>
<dbReference type="GO" id="GO:0043138">
    <property type="term" value="F:3'-5' DNA helicase activity"/>
    <property type="evidence" value="ECO:0007669"/>
    <property type="project" value="UniProtKB-EC"/>
</dbReference>
<feature type="binding site" evidence="11">
    <location>
        <begin position="36"/>
        <end position="43"/>
    </location>
    <ligand>
        <name>ATP</name>
        <dbReference type="ChEBI" id="CHEBI:30616"/>
    </ligand>
</feature>
<dbReference type="CDD" id="cd17932">
    <property type="entry name" value="DEXQc_UvrD"/>
    <property type="match status" value="1"/>
</dbReference>
<keyword evidence="6" id="KW-0238">DNA-binding</keyword>
<evidence type="ECO:0000256" key="10">
    <source>
        <dbReference type="ARBA" id="ARBA00048988"/>
    </source>
</evidence>
<dbReference type="InterPro" id="IPR014016">
    <property type="entry name" value="UvrD-like_ATP-bd"/>
</dbReference>
<dbReference type="InterPro" id="IPR027417">
    <property type="entry name" value="P-loop_NTPase"/>
</dbReference>
<dbReference type="GO" id="GO:0003677">
    <property type="term" value="F:DNA binding"/>
    <property type="evidence" value="ECO:0007669"/>
    <property type="project" value="UniProtKB-KW"/>
</dbReference>
<evidence type="ECO:0000256" key="3">
    <source>
        <dbReference type="ARBA" id="ARBA00022801"/>
    </source>
</evidence>
<keyword evidence="4 11" id="KW-0347">Helicase</keyword>
<dbReference type="GO" id="GO:0033202">
    <property type="term" value="C:DNA helicase complex"/>
    <property type="evidence" value="ECO:0007669"/>
    <property type="project" value="TreeGrafter"/>
</dbReference>
<dbReference type="PROSITE" id="PS51217">
    <property type="entry name" value="UVRD_HELICASE_CTER"/>
    <property type="match status" value="1"/>
</dbReference>
<comment type="caution">
    <text evidence="15">The sequence shown here is derived from an EMBL/GenBank/DDBJ whole genome shotgun (WGS) entry which is preliminary data.</text>
</comment>
<evidence type="ECO:0000256" key="6">
    <source>
        <dbReference type="ARBA" id="ARBA00023125"/>
    </source>
</evidence>
<dbReference type="Pfam" id="PF00580">
    <property type="entry name" value="UvrD-helicase"/>
    <property type="match status" value="1"/>
</dbReference>
<gene>
    <name evidence="15" type="ORF">GJ688_18010</name>
</gene>
<dbReference type="GO" id="GO:0005524">
    <property type="term" value="F:ATP binding"/>
    <property type="evidence" value="ECO:0007669"/>
    <property type="project" value="UniProtKB-UniRule"/>
</dbReference>
<evidence type="ECO:0000259" key="14">
    <source>
        <dbReference type="PROSITE" id="PS51217"/>
    </source>
</evidence>
<dbReference type="Pfam" id="PF13361">
    <property type="entry name" value="UvrD_C"/>
    <property type="match status" value="1"/>
</dbReference>
<dbReference type="Gene3D" id="1.10.10.160">
    <property type="match status" value="1"/>
</dbReference>
<feature type="domain" description="UvrD-like helicase C-terminal" evidence="14">
    <location>
        <begin position="293"/>
        <end position="566"/>
    </location>
</feature>
<comment type="similarity">
    <text evidence="1">Belongs to the helicase family. UvrD subfamily.</text>
</comment>
<dbReference type="SUPFAM" id="SSF52540">
    <property type="entry name" value="P-loop containing nucleoside triphosphate hydrolases"/>
    <property type="match status" value="1"/>
</dbReference>
<evidence type="ECO:0000256" key="9">
    <source>
        <dbReference type="ARBA" id="ARBA00034808"/>
    </source>
</evidence>
<dbReference type="EMBL" id="WNKU01000038">
    <property type="protein sequence ID" value="MTV50829.1"/>
    <property type="molecule type" value="Genomic_DNA"/>
</dbReference>
<dbReference type="Proteomes" id="UP000430670">
    <property type="component" value="Unassembled WGS sequence"/>
</dbReference>
<dbReference type="EC" id="5.6.2.4" evidence="9"/>
<dbReference type="InterPro" id="IPR013986">
    <property type="entry name" value="DExx_box_DNA_helicase_dom_sf"/>
</dbReference>
<dbReference type="InterPro" id="IPR014017">
    <property type="entry name" value="DNA_helicase_UvrD-like_C"/>
</dbReference>
<feature type="domain" description="UvrD-like helicase ATP-binding" evidence="13">
    <location>
        <begin position="15"/>
        <end position="292"/>
    </location>
</feature>
<evidence type="ECO:0000256" key="1">
    <source>
        <dbReference type="ARBA" id="ARBA00009922"/>
    </source>
</evidence>
<evidence type="ECO:0000256" key="4">
    <source>
        <dbReference type="ARBA" id="ARBA00022806"/>
    </source>
</evidence>
<dbReference type="GO" id="GO:0016787">
    <property type="term" value="F:hydrolase activity"/>
    <property type="evidence" value="ECO:0007669"/>
    <property type="project" value="UniProtKB-UniRule"/>
</dbReference>
<dbReference type="PANTHER" id="PTHR11070:SF2">
    <property type="entry name" value="ATP-DEPENDENT DNA HELICASE SRS2"/>
    <property type="match status" value="1"/>
</dbReference>
<dbReference type="OrthoDB" id="9810135at2"/>
<evidence type="ECO:0000259" key="13">
    <source>
        <dbReference type="PROSITE" id="PS51198"/>
    </source>
</evidence>
<comment type="catalytic activity">
    <reaction evidence="8">
        <text>Couples ATP hydrolysis with the unwinding of duplex DNA by translocating in the 3'-5' direction.</text>
        <dbReference type="EC" id="5.6.2.4"/>
    </reaction>
</comment>
<comment type="catalytic activity">
    <reaction evidence="10">
        <text>ATP + H2O = ADP + phosphate + H(+)</text>
        <dbReference type="Rhea" id="RHEA:13065"/>
        <dbReference type="ChEBI" id="CHEBI:15377"/>
        <dbReference type="ChEBI" id="CHEBI:15378"/>
        <dbReference type="ChEBI" id="CHEBI:30616"/>
        <dbReference type="ChEBI" id="CHEBI:43474"/>
        <dbReference type="ChEBI" id="CHEBI:456216"/>
        <dbReference type="EC" id="5.6.2.4"/>
    </reaction>
</comment>
<dbReference type="GO" id="GO:0000725">
    <property type="term" value="P:recombinational repair"/>
    <property type="evidence" value="ECO:0007669"/>
    <property type="project" value="TreeGrafter"/>
</dbReference>
<name>A0A6I3SPL3_HELMO</name>
<evidence type="ECO:0000256" key="8">
    <source>
        <dbReference type="ARBA" id="ARBA00034617"/>
    </source>
</evidence>
<keyword evidence="5 11" id="KW-0067">ATP-binding</keyword>
<dbReference type="AlphaFoldDB" id="A0A6I3SPL3"/>
<dbReference type="Gene3D" id="3.40.50.300">
    <property type="entry name" value="P-loop containing nucleotide triphosphate hydrolases"/>
    <property type="match status" value="2"/>
</dbReference>
<evidence type="ECO:0000256" key="12">
    <source>
        <dbReference type="SAM" id="MobiDB-lite"/>
    </source>
</evidence>
<dbReference type="GO" id="GO:0005829">
    <property type="term" value="C:cytosol"/>
    <property type="evidence" value="ECO:0007669"/>
    <property type="project" value="TreeGrafter"/>
</dbReference>
<evidence type="ECO:0000256" key="2">
    <source>
        <dbReference type="ARBA" id="ARBA00022741"/>
    </source>
</evidence>
<keyword evidence="3 11" id="KW-0378">Hydrolase</keyword>
<accession>A0A6I3SPL3</accession>
<keyword evidence="16" id="KW-1185">Reference proteome</keyword>
<dbReference type="Gene3D" id="1.10.486.10">
    <property type="entry name" value="PCRA, domain 4"/>
    <property type="match status" value="1"/>
</dbReference>
<protein>
    <recommendedName>
        <fullName evidence="9">DNA 3'-5' helicase</fullName>
        <ecNumber evidence="9">5.6.2.4</ecNumber>
    </recommendedName>
</protein>
<keyword evidence="2 11" id="KW-0547">Nucleotide-binding</keyword>
<evidence type="ECO:0000313" key="15">
    <source>
        <dbReference type="EMBL" id="MTV50829.1"/>
    </source>
</evidence>
<keyword evidence="7" id="KW-0413">Isomerase</keyword>
<evidence type="ECO:0000256" key="11">
    <source>
        <dbReference type="PROSITE-ProRule" id="PRU00560"/>
    </source>
</evidence>
<proteinExistence type="inferred from homology"/>
<evidence type="ECO:0000256" key="7">
    <source>
        <dbReference type="ARBA" id="ARBA00023235"/>
    </source>
</evidence>
<sequence length="793" mass="91880">MSNKGVFELNYAILDGLNKEQKQAVLHTEGATVIFAGAGTGKTLTICKRIAFLIAEKKVHPKQIIAITFTNKAAREMKERVEKLTGLTSADIWISTFHSACAKILRRYATKLGYTSNFTILDKSDQLKAIGIVVKSMDIEQETLRQLSLDKDIERAKNQLILPPAYPIKNNLDMVTASIYAKYQEYLFKHNLMDFNDLLFLCVLLFHKMPDVLEYYQNQLRYVFVDEYQDTNYAQFLFTKMLAQKSNNICVVGDDDQSIYSWRGADIRNILEFNKHFPHTKTILLEQNYRSTQTILNAANAVIANNKTRQRKALRTQNEIGHKIQFNRYSDNYAESEDIVNTVRSLQKAELLTYNDFAVLYRFNFMSRSVETTLTAAKIPYRILNGLRYWDRKEVKDLMAYLRILNNPLDDISILRVLNVPKRRIGEITQNKLEQLAQSQNTDLWSILKNIEQYMEFRQTAPNIRMFVNLIEELQYFNKQNRSVEKLVQTVVKKSNYLSDFTNQEEREERHGNLIELAKVGAEYDTSNPEGDLNDFINKMTLIQDQSEDTNNDDAVSLTTIHSAKGLEFTNVFVIGMDDSFPSHNRQSVFELEEERRLCYVALTRAKKRLFLSMVMPHPYKNPSPFINEIPSEFIVFRDKKSDEFETHTLDPHQRNIPFTFDDFLSMFNNDPPNDQGKSIKNLPRSINNNSSDYCDEDDLDFASSFLQKALEELDNDTLDYSDNDDAPSIINDDLPDDDEDDLTDILENNSIQDVSEQTCELCGAHLVVEIKFFYSIMKCTRFPECSFTKLIR</sequence>
<organism evidence="15 16">
    <name type="scientific">Heliobacterium mobile</name>
    <name type="common">Heliobacillus mobilis</name>
    <dbReference type="NCBI Taxonomy" id="28064"/>
    <lineage>
        <taxon>Bacteria</taxon>
        <taxon>Bacillati</taxon>
        <taxon>Bacillota</taxon>
        <taxon>Clostridia</taxon>
        <taxon>Eubacteriales</taxon>
        <taxon>Heliobacteriaceae</taxon>
        <taxon>Heliobacterium</taxon>
    </lineage>
</organism>
<evidence type="ECO:0000313" key="16">
    <source>
        <dbReference type="Proteomes" id="UP000430670"/>
    </source>
</evidence>
<reference evidence="15 16" key="1">
    <citation type="submission" date="2019-11" db="EMBL/GenBank/DDBJ databases">
        <title>Whole-genome sequence of a the green, strictly anaerobic photosynthetic bacterium Heliobacillus mobilis DSM 6151.</title>
        <authorList>
            <person name="Kyndt J.A."/>
            <person name="Meyer T.E."/>
        </authorList>
    </citation>
    <scope>NUCLEOTIDE SEQUENCE [LARGE SCALE GENOMIC DNA]</scope>
    <source>
        <strain evidence="15 16">DSM 6151</strain>
    </source>
</reference>
<dbReference type="PANTHER" id="PTHR11070">
    <property type="entry name" value="UVRD / RECB / PCRA DNA HELICASE FAMILY MEMBER"/>
    <property type="match status" value="1"/>
</dbReference>
<dbReference type="PROSITE" id="PS51198">
    <property type="entry name" value="UVRD_HELICASE_ATP_BIND"/>
    <property type="match status" value="1"/>
</dbReference>
<evidence type="ECO:0000256" key="5">
    <source>
        <dbReference type="ARBA" id="ARBA00022840"/>
    </source>
</evidence>